<dbReference type="KEGG" id="uam:UABAM_03468"/>
<dbReference type="RefSeq" id="WP_151969225.1">
    <property type="nucleotide sequence ID" value="NZ_AP019860.1"/>
</dbReference>
<dbReference type="AlphaFoldDB" id="A0A5S9IR18"/>
<reference evidence="2 3" key="1">
    <citation type="submission" date="2019-08" db="EMBL/GenBank/DDBJ databases">
        <title>Complete genome sequence of Candidatus Uab amorphum.</title>
        <authorList>
            <person name="Shiratori T."/>
            <person name="Suzuki S."/>
            <person name="Kakizawa Y."/>
            <person name="Ishida K."/>
        </authorList>
    </citation>
    <scope>NUCLEOTIDE SEQUENCE [LARGE SCALE GENOMIC DNA]</scope>
    <source>
        <strain evidence="2 3">SRT547</strain>
    </source>
</reference>
<evidence type="ECO:0000313" key="2">
    <source>
        <dbReference type="EMBL" id="BBM85105.1"/>
    </source>
</evidence>
<evidence type="ECO:0000256" key="1">
    <source>
        <dbReference type="SAM" id="Phobius"/>
    </source>
</evidence>
<dbReference type="EMBL" id="AP019860">
    <property type="protein sequence ID" value="BBM85105.1"/>
    <property type="molecule type" value="Genomic_DNA"/>
</dbReference>
<proteinExistence type="predicted"/>
<accession>A0A5S9IR18</accession>
<name>A0A5S9IR18_UABAM</name>
<organism evidence="2 3">
    <name type="scientific">Uabimicrobium amorphum</name>
    <dbReference type="NCBI Taxonomy" id="2596890"/>
    <lineage>
        <taxon>Bacteria</taxon>
        <taxon>Pseudomonadati</taxon>
        <taxon>Planctomycetota</taxon>
        <taxon>Candidatus Uabimicrobiia</taxon>
        <taxon>Candidatus Uabimicrobiales</taxon>
        <taxon>Candidatus Uabimicrobiaceae</taxon>
        <taxon>Candidatus Uabimicrobium</taxon>
    </lineage>
</organism>
<protein>
    <submittedName>
        <fullName evidence="2">Uncharacterized protein</fullName>
    </submittedName>
</protein>
<sequence length="129" mass="15183">MGSYLISKYLIYAVLFFVAVKIFFWGRQQEKKHAPKWGWRLTILFFISPILIYFADKLLPIPDEGIRILRLITKYMDYPVIFIYENVKEHLGWWAWFAKPAIAAFFYGTIGFLIGSMIDGGQDDDDEEN</sequence>
<evidence type="ECO:0000313" key="3">
    <source>
        <dbReference type="Proteomes" id="UP000326354"/>
    </source>
</evidence>
<gene>
    <name evidence="2" type="ORF">UABAM_03468</name>
</gene>
<feature type="transmembrane region" description="Helical" evidence="1">
    <location>
        <begin position="93"/>
        <end position="114"/>
    </location>
</feature>
<dbReference type="Proteomes" id="UP000326354">
    <property type="component" value="Chromosome"/>
</dbReference>
<keyword evidence="1" id="KW-0472">Membrane</keyword>
<keyword evidence="1" id="KW-0812">Transmembrane</keyword>
<keyword evidence="3" id="KW-1185">Reference proteome</keyword>
<feature type="transmembrane region" description="Helical" evidence="1">
    <location>
        <begin position="37"/>
        <end position="55"/>
    </location>
</feature>
<feature type="transmembrane region" description="Helical" evidence="1">
    <location>
        <begin position="6"/>
        <end position="25"/>
    </location>
</feature>
<keyword evidence="1" id="KW-1133">Transmembrane helix</keyword>